<comment type="catalytic activity">
    <reaction evidence="7">
        <text>adenosine + H2O + H(+) = inosine + NH4(+)</text>
        <dbReference type="Rhea" id="RHEA:24408"/>
        <dbReference type="ChEBI" id="CHEBI:15377"/>
        <dbReference type="ChEBI" id="CHEBI:15378"/>
        <dbReference type="ChEBI" id="CHEBI:16335"/>
        <dbReference type="ChEBI" id="CHEBI:17596"/>
        <dbReference type="ChEBI" id="CHEBI:28938"/>
        <dbReference type="EC" id="3.5.4.4"/>
    </reaction>
    <physiologicalReaction direction="left-to-right" evidence="7">
        <dbReference type="Rhea" id="RHEA:24409"/>
    </physiologicalReaction>
</comment>
<protein>
    <recommendedName>
        <fullName evidence="10">Purine nucleoside phosphorylase</fullName>
    </recommendedName>
</protein>
<dbReference type="CDD" id="cd16833">
    <property type="entry name" value="YfiH"/>
    <property type="match status" value="1"/>
</dbReference>
<evidence type="ECO:0000256" key="10">
    <source>
        <dbReference type="RuleBase" id="RU361274"/>
    </source>
</evidence>
<dbReference type="GO" id="GO:0017061">
    <property type="term" value="F:S-methyl-5-thioadenosine phosphorylase activity"/>
    <property type="evidence" value="ECO:0007669"/>
    <property type="project" value="UniProtKB-EC"/>
</dbReference>
<evidence type="ECO:0000313" key="11">
    <source>
        <dbReference type="EMBL" id="PVX49756.1"/>
    </source>
</evidence>
<dbReference type="GO" id="GO:0016787">
    <property type="term" value="F:hydrolase activity"/>
    <property type="evidence" value="ECO:0007669"/>
    <property type="project" value="UniProtKB-KW"/>
</dbReference>
<comment type="catalytic activity">
    <reaction evidence="9">
        <text>S-methyl-5'-thioadenosine + phosphate = 5-(methylsulfanyl)-alpha-D-ribose 1-phosphate + adenine</text>
        <dbReference type="Rhea" id="RHEA:11852"/>
        <dbReference type="ChEBI" id="CHEBI:16708"/>
        <dbReference type="ChEBI" id="CHEBI:17509"/>
        <dbReference type="ChEBI" id="CHEBI:43474"/>
        <dbReference type="ChEBI" id="CHEBI:58533"/>
        <dbReference type="EC" id="2.4.2.28"/>
    </reaction>
    <physiologicalReaction direction="left-to-right" evidence="9">
        <dbReference type="Rhea" id="RHEA:11853"/>
    </physiologicalReaction>
</comment>
<proteinExistence type="inferred from homology"/>
<dbReference type="AlphaFoldDB" id="A0A2U0U1C8"/>
<keyword evidence="6" id="KW-0862">Zinc</keyword>
<keyword evidence="12" id="KW-1185">Reference proteome</keyword>
<dbReference type="InterPro" id="IPR003730">
    <property type="entry name" value="Cu_polyphenol_OxRdtase"/>
</dbReference>
<evidence type="ECO:0000256" key="5">
    <source>
        <dbReference type="ARBA" id="ARBA00022801"/>
    </source>
</evidence>
<evidence type="ECO:0000256" key="2">
    <source>
        <dbReference type="ARBA" id="ARBA00007353"/>
    </source>
</evidence>
<dbReference type="EMBL" id="QENY01000019">
    <property type="protein sequence ID" value="PVX49756.1"/>
    <property type="molecule type" value="Genomic_DNA"/>
</dbReference>
<keyword evidence="4" id="KW-0479">Metal-binding</keyword>
<keyword evidence="5" id="KW-0378">Hydrolase</keyword>
<keyword evidence="3" id="KW-0808">Transferase</keyword>
<name>A0A2U0U1C8_9BACT</name>
<accession>A0A2U0U1C8</accession>
<dbReference type="PANTHER" id="PTHR30616:SF2">
    <property type="entry name" value="PURINE NUCLEOSIDE PHOSPHORYLASE LACC1"/>
    <property type="match status" value="1"/>
</dbReference>
<comment type="catalytic activity">
    <reaction evidence="1">
        <text>inosine + phosphate = alpha-D-ribose 1-phosphate + hypoxanthine</text>
        <dbReference type="Rhea" id="RHEA:27646"/>
        <dbReference type="ChEBI" id="CHEBI:17368"/>
        <dbReference type="ChEBI" id="CHEBI:17596"/>
        <dbReference type="ChEBI" id="CHEBI:43474"/>
        <dbReference type="ChEBI" id="CHEBI:57720"/>
        <dbReference type="EC" id="2.4.2.1"/>
    </reaction>
    <physiologicalReaction direction="left-to-right" evidence="1">
        <dbReference type="Rhea" id="RHEA:27647"/>
    </physiologicalReaction>
</comment>
<evidence type="ECO:0000256" key="6">
    <source>
        <dbReference type="ARBA" id="ARBA00022833"/>
    </source>
</evidence>
<comment type="similarity">
    <text evidence="2 10">Belongs to the purine nucleoside phosphorylase YfiH/LACC1 family.</text>
</comment>
<sequence length="261" mass="28666">MNTPSPQLLYYDIAPGVTAFSTTRHGGVSHGAYGELNINAYCGDDEGHVARNRELLVKKLDLPPTQLIVPHQTHGVETLVVDNDFLALPAERRALALEGVDAVMTHCQSVCVGVSTADCIPVLIYDETHHVVAAAHAGWRGTVDRIVTATLERMATRYGTRPQDVRAVVGPGISVRNFEVGQEVYDAFRLVGHDMGRIAKRYGKWHIDLPLCNKLQMESWGVPTDNVTMSGICTYEAEADWFSARRLGIASGRIYNGLILR</sequence>
<dbReference type="RefSeq" id="WP_116617117.1">
    <property type="nucleotide sequence ID" value="NZ_CAMQYP010000063.1"/>
</dbReference>
<dbReference type="Proteomes" id="UP000245870">
    <property type="component" value="Unassembled WGS sequence"/>
</dbReference>
<comment type="caution">
    <text evidence="11">The sequence shown here is derived from an EMBL/GenBank/DDBJ whole genome shotgun (WGS) entry which is preliminary data.</text>
</comment>
<dbReference type="GO" id="GO:0005507">
    <property type="term" value="F:copper ion binding"/>
    <property type="evidence" value="ECO:0007669"/>
    <property type="project" value="TreeGrafter"/>
</dbReference>
<evidence type="ECO:0000256" key="4">
    <source>
        <dbReference type="ARBA" id="ARBA00022723"/>
    </source>
</evidence>
<dbReference type="OrthoDB" id="4279at2"/>
<dbReference type="NCBIfam" id="TIGR00726">
    <property type="entry name" value="peptidoglycan editing factor PgeF"/>
    <property type="match status" value="1"/>
</dbReference>
<organism evidence="11 12">
    <name type="scientific">Hallella colorans</name>
    <dbReference type="NCBI Taxonomy" id="1703337"/>
    <lineage>
        <taxon>Bacteria</taxon>
        <taxon>Pseudomonadati</taxon>
        <taxon>Bacteroidota</taxon>
        <taxon>Bacteroidia</taxon>
        <taxon>Bacteroidales</taxon>
        <taxon>Prevotellaceae</taxon>
        <taxon>Hallella</taxon>
    </lineage>
</organism>
<evidence type="ECO:0000256" key="3">
    <source>
        <dbReference type="ARBA" id="ARBA00022679"/>
    </source>
</evidence>
<evidence type="ECO:0000256" key="9">
    <source>
        <dbReference type="ARBA" id="ARBA00049893"/>
    </source>
</evidence>
<evidence type="ECO:0000256" key="8">
    <source>
        <dbReference type="ARBA" id="ARBA00048968"/>
    </source>
</evidence>
<dbReference type="SUPFAM" id="SSF64438">
    <property type="entry name" value="CNF1/YfiH-like putative cysteine hydrolases"/>
    <property type="match status" value="1"/>
</dbReference>
<comment type="catalytic activity">
    <reaction evidence="8">
        <text>adenosine + phosphate = alpha-D-ribose 1-phosphate + adenine</text>
        <dbReference type="Rhea" id="RHEA:27642"/>
        <dbReference type="ChEBI" id="CHEBI:16335"/>
        <dbReference type="ChEBI" id="CHEBI:16708"/>
        <dbReference type="ChEBI" id="CHEBI:43474"/>
        <dbReference type="ChEBI" id="CHEBI:57720"/>
        <dbReference type="EC" id="2.4.2.1"/>
    </reaction>
    <physiologicalReaction direction="left-to-right" evidence="8">
        <dbReference type="Rhea" id="RHEA:27643"/>
    </physiologicalReaction>
</comment>
<evidence type="ECO:0000313" key="12">
    <source>
        <dbReference type="Proteomes" id="UP000245870"/>
    </source>
</evidence>
<dbReference type="Pfam" id="PF02578">
    <property type="entry name" value="Cu-oxidase_4"/>
    <property type="match status" value="1"/>
</dbReference>
<dbReference type="InterPro" id="IPR011324">
    <property type="entry name" value="Cytotoxic_necrot_fac-like_cat"/>
</dbReference>
<dbReference type="Gene3D" id="3.60.140.10">
    <property type="entry name" value="CNF1/YfiH-like putative cysteine hydrolases"/>
    <property type="match status" value="1"/>
</dbReference>
<dbReference type="PANTHER" id="PTHR30616">
    <property type="entry name" value="UNCHARACTERIZED PROTEIN YFIH"/>
    <property type="match status" value="1"/>
</dbReference>
<gene>
    <name evidence="11" type="ORF">C7379_11915</name>
</gene>
<reference evidence="11 12" key="1">
    <citation type="submission" date="2018-05" db="EMBL/GenBank/DDBJ databases">
        <title>Genomic Encyclopedia of Type Strains, Phase IV (KMG-IV): sequencing the most valuable type-strain genomes for metagenomic binning, comparative biology and taxonomic classification.</title>
        <authorList>
            <person name="Goeker M."/>
        </authorList>
    </citation>
    <scope>NUCLEOTIDE SEQUENCE [LARGE SCALE GENOMIC DNA]</scope>
    <source>
        <strain evidence="11 12">DSM 100333</strain>
    </source>
</reference>
<evidence type="ECO:0000256" key="1">
    <source>
        <dbReference type="ARBA" id="ARBA00000553"/>
    </source>
</evidence>
<evidence type="ECO:0000256" key="7">
    <source>
        <dbReference type="ARBA" id="ARBA00047989"/>
    </source>
</evidence>
<dbReference type="InterPro" id="IPR038371">
    <property type="entry name" value="Cu_polyphenol_OxRdtase_sf"/>
</dbReference>